<dbReference type="SUPFAM" id="SSF51182">
    <property type="entry name" value="RmlC-like cupins"/>
    <property type="match status" value="1"/>
</dbReference>
<comment type="caution">
    <text evidence="4">The sequence shown here is derived from an EMBL/GenBank/DDBJ whole genome shotgun (WGS) entry which is preliminary data.</text>
</comment>
<evidence type="ECO:0000313" key="5">
    <source>
        <dbReference type="Proteomes" id="UP000666562"/>
    </source>
</evidence>
<feature type="site" description="Participates in a stacking interaction with the thymidine ring of dTDP-4-oxo-6-deoxyglucose" evidence="2">
    <location>
        <position position="144"/>
    </location>
</feature>
<evidence type="ECO:0000256" key="2">
    <source>
        <dbReference type="PIRSR" id="PIRSR600888-3"/>
    </source>
</evidence>
<dbReference type="UniPathway" id="UPA00124"/>
<proteinExistence type="inferred from homology"/>
<evidence type="ECO:0000256" key="1">
    <source>
        <dbReference type="PIRSR" id="PIRSR600888-1"/>
    </source>
</evidence>
<reference evidence="4" key="1">
    <citation type="submission" date="2020-03" db="EMBL/GenBank/DDBJ databases">
        <title>Genome differentiation and subclade ecological adaptation of Prochlorococcus HLII clade in the global ocean.</title>
        <authorList>
            <person name="Yan W."/>
            <person name="Fen X."/>
            <person name="Zhang W."/>
        </authorList>
    </citation>
    <scope>NUCLEOTIDE SEQUENCE</scope>
    <source>
        <strain evidence="4">XMU1401</strain>
    </source>
</reference>
<sequence length="196" mass="23193">MEYFKVRSNKGNLIKGPLIIKPKIFLDYRGYFFESWNQSEFNHIISRQVNFVQDNHSESKLGVLRGLHYQLNPKAQGKLVRCTKGEIFDVLVDIRKNSDTYGEWYGIVLNEENKLQFWIPEGFAHGFISLKESSEVQYKTNEYWDKDHERSLFWKDDELKIDWPIEDRNGKFKILINDKDANAPKLNQIEESGELL</sequence>
<feature type="active site" description="Proton donor" evidence="1">
    <location>
        <position position="138"/>
    </location>
</feature>
<dbReference type="RefSeq" id="WP_100883921.1">
    <property type="nucleotide sequence ID" value="NZ_JAAORC010000002.1"/>
</dbReference>
<comment type="function">
    <text evidence="3">Catalyzes the epimerization of the C3' and C5'positions of dTDP-6-deoxy-D-xylo-4-hexulose, forming dTDP-6-deoxy-L-lyxo-4-hexulose.</text>
</comment>
<dbReference type="Proteomes" id="UP000666562">
    <property type="component" value="Unassembled WGS sequence"/>
</dbReference>
<dbReference type="Pfam" id="PF00908">
    <property type="entry name" value="dTDP_sugar_isom"/>
    <property type="match status" value="1"/>
</dbReference>
<organism evidence="4 5">
    <name type="scientific">Prochlorococcus marinus str. XMU1401</name>
    <dbReference type="NCBI Taxonomy" id="2052594"/>
    <lineage>
        <taxon>Bacteria</taxon>
        <taxon>Bacillati</taxon>
        <taxon>Cyanobacteriota</taxon>
        <taxon>Cyanophyceae</taxon>
        <taxon>Synechococcales</taxon>
        <taxon>Prochlorococcaceae</taxon>
        <taxon>Prochlorococcus</taxon>
    </lineage>
</organism>
<dbReference type="AlphaFoldDB" id="A0A8I1X0P5"/>
<gene>
    <name evidence="4" type="primary">rfbC</name>
    <name evidence="4" type="ORF">HA142_07090</name>
</gene>
<dbReference type="PANTHER" id="PTHR21047">
    <property type="entry name" value="DTDP-6-DEOXY-D-GLUCOSE-3,5 EPIMERASE"/>
    <property type="match status" value="1"/>
</dbReference>
<dbReference type="InterPro" id="IPR011051">
    <property type="entry name" value="RmlC_Cupin_sf"/>
</dbReference>
<dbReference type="GO" id="GO:0008830">
    <property type="term" value="F:dTDP-4-dehydrorhamnose 3,5-epimerase activity"/>
    <property type="evidence" value="ECO:0007669"/>
    <property type="project" value="UniProtKB-UniRule"/>
</dbReference>
<comment type="catalytic activity">
    <reaction evidence="3">
        <text>dTDP-4-dehydro-6-deoxy-alpha-D-glucose = dTDP-4-dehydro-beta-L-rhamnose</text>
        <dbReference type="Rhea" id="RHEA:16969"/>
        <dbReference type="ChEBI" id="CHEBI:57649"/>
        <dbReference type="ChEBI" id="CHEBI:62830"/>
        <dbReference type="EC" id="5.1.3.13"/>
    </reaction>
</comment>
<dbReference type="CDD" id="cd00438">
    <property type="entry name" value="cupin_RmlC"/>
    <property type="match status" value="1"/>
</dbReference>
<feature type="active site" description="Proton acceptor" evidence="1">
    <location>
        <position position="68"/>
    </location>
</feature>
<dbReference type="InterPro" id="IPR000888">
    <property type="entry name" value="RmlC-like"/>
</dbReference>
<dbReference type="EMBL" id="JAAORC010000002">
    <property type="protein sequence ID" value="MBO8223276.1"/>
    <property type="molecule type" value="Genomic_DNA"/>
</dbReference>
<dbReference type="GO" id="GO:0000271">
    <property type="term" value="P:polysaccharide biosynthetic process"/>
    <property type="evidence" value="ECO:0007669"/>
    <property type="project" value="TreeGrafter"/>
</dbReference>
<protein>
    <recommendedName>
        <fullName evidence="3">dTDP-4-dehydrorhamnose 3,5-epimerase</fullName>
        <ecNumber evidence="3">5.1.3.13</ecNumber>
    </recommendedName>
    <alternativeName>
        <fullName evidence="3">Thymidine diphospho-4-keto-rhamnose 3,5-epimerase</fullName>
    </alternativeName>
</protein>
<dbReference type="PANTHER" id="PTHR21047:SF2">
    <property type="entry name" value="THYMIDINE DIPHOSPHO-4-KETO-RHAMNOSE 3,5-EPIMERASE"/>
    <property type="match status" value="1"/>
</dbReference>
<name>A0A8I1X0P5_PROMR</name>
<comment type="subunit">
    <text evidence="3">Homodimer.</text>
</comment>
<keyword evidence="3 4" id="KW-0413">Isomerase</keyword>
<comment type="pathway">
    <text evidence="3">Carbohydrate biosynthesis; dTDP-L-rhamnose biosynthesis.</text>
</comment>
<dbReference type="GO" id="GO:0005829">
    <property type="term" value="C:cytosol"/>
    <property type="evidence" value="ECO:0007669"/>
    <property type="project" value="TreeGrafter"/>
</dbReference>
<dbReference type="EC" id="5.1.3.13" evidence="3"/>
<comment type="similarity">
    <text evidence="3">Belongs to the dTDP-4-dehydrorhamnose 3,5-epimerase family.</text>
</comment>
<dbReference type="Gene3D" id="2.60.120.10">
    <property type="entry name" value="Jelly Rolls"/>
    <property type="match status" value="1"/>
</dbReference>
<dbReference type="GO" id="GO:0019305">
    <property type="term" value="P:dTDP-rhamnose biosynthetic process"/>
    <property type="evidence" value="ECO:0007669"/>
    <property type="project" value="UniProtKB-UniRule"/>
</dbReference>
<evidence type="ECO:0000256" key="3">
    <source>
        <dbReference type="RuleBase" id="RU364069"/>
    </source>
</evidence>
<dbReference type="InterPro" id="IPR014710">
    <property type="entry name" value="RmlC-like_jellyroll"/>
</dbReference>
<accession>A0A8I1X0P5</accession>
<dbReference type="NCBIfam" id="TIGR01221">
    <property type="entry name" value="rmlC"/>
    <property type="match status" value="1"/>
</dbReference>
<evidence type="ECO:0000313" key="4">
    <source>
        <dbReference type="EMBL" id="MBO8223276.1"/>
    </source>
</evidence>